<dbReference type="GO" id="GO:0005634">
    <property type="term" value="C:nucleus"/>
    <property type="evidence" value="ECO:0000318"/>
    <property type="project" value="GO_Central"/>
</dbReference>
<dbReference type="Proteomes" id="UP000012960">
    <property type="component" value="Unplaced"/>
</dbReference>
<dbReference type="OrthoDB" id="116827at2759"/>
<dbReference type="PANTHER" id="PTHR13063">
    <property type="entry name" value="ENOS INTERACTING PROTEIN"/>
    <property type="match status" value="1"/>
</dbReference>
<dbReference type="InterPro" id="IPR031790">
    <property type="entry name" value="Znf-NOSIP"/>
</dbReference>
<sequence>MPQRHSKNNNYLAFFTHEEKLKLGYGTQRERLGRDSIGPFDPCCLCIKHLIHPLFCQKGHLLCNECILECLLTQKKDIERRIAETSHQNLKMRRELHHDISHEIITSAVNFRVWNLDHIDYKSHKSSRSIDQQIKANALGSRQYWINNNTILSGAISSH</sequence>
<name>A0A804L500_MUSAM</name>
<feature type="domain" description="Nitric oxide synthase-interacting protein zinc-finger" evidence="4">
    <location>
        <begin position="5"/>
        <end position="75"/>
    </location>
</feature>
<organism evidence="5 6">
    <name type="scientific">Musa acuminata subsp. malaccensis</name>
    <name type="common">Wild banana</name>
    <name type="synonym">Musa malaccensis</name>
    <dbReference type="NCBI Taxonomy" id="214687"/>
    <lineage>
        <taxon>Eukaryota</taxon>
        <taxon>Viridiplantae</taxon>
        <taxon>Streptophyta</taxon>
        <taxon>Embryophyta</taxon>
        <taxon>Tracheophyta</taxon>
        <taxon>Spermatophyta</taxon>
        <taxon>Magnoliopsida</taxon>
        <taxon>Liliopsida</taxon>
        <taxon>Zingiberales</taxon>
        <taxon>Musaceae</taxon>
        <taxon>Musa</taxon>
    </lineage>
</organism>
<dbReference type="GO" id="GO:0061630">
    <property type="term" value="F:ubiquitin protein ligase activity"/>
    <property type="evidence" value="ECO:0007669"/>
    <property type="project" value="InterPro"/>
</dbReference>
<proteinExistence type="predicted"/>
<dbReference type="EnsemblPlants" id="Ma11_t06640.1">
    <property type="protein sequence ID" value="Ma11_p06640.1"/>
    <property type="gene ID" value="Ma11_g06640"/>
</dbReference>
<keyword evidence="2" id="KW-0539">Nucleus</keyword>
<dbReference type="InterPro" id="IPR016818">
    <property type="entry name" value="NOSIP"/>
</dbReference>
<accession>A0A804L500</accession>
<evidence type="ECO:0000259" key="4">
    <source>
        <dbReference type="Pfam" id="PF15906"/>
    </source>
</evidence>
<evidence type="ECO:0000256" key="1">
    <source>
        <dbReference type="ARBA" id="ARBA00004123"/>
    </source>
</evidence>
<feature type="coiled-coil region" evidence="3">
    <location>
        <begin position="68"/>
        <end position="95"/>
    </location>
</feature>
<evidence type="ECO:0000256" key="3">
    <source>
        <dbReference type="SAM" id="Coils"/>
    </source>
</evidence>
<evidence type="ECO:0000256" key="2">
    <source>
        <dbReference type="ARBA" id="ARBA00023242"/>
    </source>
</evidence>
<dbReference type="Gramene" id="Ma11_t06640.1">
    <property type="protein sequence ID" value="Ma11_p06640.1"/>
    <property type="gene ID" value="Ma11_g06640"/>
</dbReference>
<comment type="subcellular location">
    <subcellularLocation>
        <location evidence="1">Nucleus</location>
    </subcellularLocation>
</comment>
<dbReference type="GeneID" id="103970591"/>
<dbReference type="AlphaFoldDB" id="A0A804L500"/>
<dbReference type="PANTHER" id="PTHR13063:SF10">
    <property type="entry name" value="NITRIC OXIDE SYNTHASE-INTERACTING PROTEIN"/>
    <property type="match status" value="1"/>
</dbReference>
<dbReference type="Pfam" id="PF15906">
    <property type="entry name" value="zf-NOSIP"/>
    <property type="match status" value="1"/>
</dbReference>
<protein>
    <recommendedName>
        <fullName evidence="4">Nitric oxide synthase-interacting protein zinc-finger domain-containing protein</fullName>
    </recommendedName>
</protein>
<dbReference type="SUPFAM" id="SSF57850">
    <property type="entry name" value="RING/U-box"/>
    <property type="match status" value="1"/>
</dbReference>
<evidence type="ECO:0000313" key="6">
    <source>
        <dbReference type="Proteomes" id="UP000012960"/>
    </source>
</evidence>
<keyword evidence="6" id="KW-1185">Reference proteome</keyword>
<evidence type="ECO:0000313" key="5">
    <source>
        <dbReference type="EnsemblPlants" id="Ma11_p06640.1"/>
    </source>
</evidence>
<reference evidence="5" key="1">
    <citation type="submission" date="2021-05" db="UniProtKB">
        <authorList>
            <consortium name="EnsemblPlants"/>
        </authorList>
    </citation>
    <scope>IDENTIFICATION</scope>
    <source>
        <strain evidence="5">subsp. malaccensis</strain>
    </source>
</reference>
<dbReference type="RefSeq" id="XP_009382694.1">
    <property type="nucleotide sequence ID" value="XM_009384419.2"/>
</dbReference>
<keyword evidence="3" id="KW-0175">Coiled coil</keyword>
<dbReference type="InParanoid" id="A0A804L500"/>